<dbReference type="GO" id="GO:0005737">
    <property type="term" value="C:cytoplasm"/>
    <property type="evidence" value="ECO:0007669"/>
    <property type="project" value="TreeGrafter"/>
</dbReference>
<dbReference type="SUPFAM" id="SSF56281">
    <property type="entry name" value="Metallo-hydrolase/oxidoreductase"/>
    <property type="match status" value="1"/>
</dbReference>
<organism evidence="2 3">
    <name type="scientific">Methanosarcina lacustris Z-7289</name>
    <dbReference type="NCBI Taxonomy" id="1434111"/>
    <lineage>
        <taxon>Archaea</taxon>
        <taxon>Methanobacteriati</taxon>
        <taxon>Methanobacteriota</taxon>
        <taxon>Stenosarchaea group</taxon>
        <taxon>Methanomicrobia</taxon>
        <taxon>Methanosarcinales</taxon>
        <taxon>Methanosarcinaceae</taxon>
        <taxon>Methanosarcina</taxon>
    </lineage>
</organism>
<dbReference type="GO" id="GO:0008270">
    <property type="term" value="F:zinc ion binding"/>
    <property type="evidence" value="ECO:0007669"/>
    <property type="project" value="InterPro"/>
</dbReference>
<dbReference type="PANTHER" id="PTHR15032:SF4">
    <property type="entry name" value="N-ACYL-PHOSPHATIDYLETHANOLAMINE-HYDROLYZING PHOSPHOLIPASE D"/>
    <property type="match status" value="1"/>
</dbReference>
<evidence type="ECO:0000313" key="3">
    <source>
        <dbReference type="Proteomes" id="UP000033072"/>
    </source>
</evidence>
<protein>
    <submittedName>
        <fullName evidence="2">Outer membrane protein romA</fullName>
    </submittedName>
</protein>
<dbReference type="EMBL" id="CP009515">
    <property type="protein sequence ID" value="AKB75249.1"/>
    <property type="molecule type" value="Genomic_DNA"/>
</dbReference>
<dbReference type="STRING" id="1434111.MSLAZ_1988"/>
<dbReference type="InterPro" id="IPR024884">
    <property type="entry name" value="NAPE-PLD"/>
</dbReference>
<feature type="domain" description="Metallo-beta-lactamase" evidence="1">
    <location>
        <begin position="119"/>
        <end position="315"/>
    </location>
</feature>
<dbReference type="RefSeq" id="WP_048126622.1">
    <property type="nucleotide sequence ID" value="NZ_CP009515.1"/>
</dbReference>
<dbReference type="Pfam" id="PF12706">
    <property type="entry name" value="Lactamase_B_2"/>
    <property type="match status" value="1"/>
</dbReference>
<dbReference type="InterPro" id="IPR036866">
    <property type="entry name" value="RibonucZ/Hydroxyglut_hydro"/>
</dbReference>
<sequence length="368" mass="42310">MVLISILSTLAVLTISAILFMNLAPQFGAKSRVEALERIEMSPNYKDGKFQNLKNTTVMLKTDWANIQDYFKKRGKTPDWSIPVEKINPERFSENQGSNVGITWFGHSTVLLEFSDKVILFDPVFTNSPSPIWFIGPKRFNKTRPLEIEQLPDIDAVLISHDHYDHLDYGSILKLKDKVKVFYVPLGLGAHLKRWGVNEEQIVELDWWDEVSSENLTFAATPARHFSGRGLFNQNTTLWCSWVIKSDYANIFFSGDSGYDSTISEKIGEKYGPFDFTMMECGQYNIQWGQIHSMPEETVQAHIDLKGKLLMPIHWGAFKLALHDWEEPVERLLKKADALHVKVTTPIIGEQVILNNHIPNSKWWRRNL</sequence>
<accession>A0A0E3S315</accession>
<proteinExistence type="predicted"/>
<dbReference type="AlphaFoldDB" id="A0A0E3S315"/>
<keyword evidence="3" id="KW-1185">Reference proteome</keyword>
<dbReference type="PANTHER" id="PTHR15032">
    <property type="entry name" value="N-ACYL-PHOSPHATIDYLETHANOLAMINE-HYDROLYZING PHOSPHOLIPASE D"/>
    <property type="match status" value="1"/>
</dbReference>
<dbReference type="KEGG" id="mls:MSLAZ_1988"/>
<dbReference type="OrthoDB" id="28313at2157"/>
<dbReference type="PIRSF" id="PIRSF038896">
    <property type="entry name" value="NAPE-PLD"/>
    <property type="match status" value="1"/>
</dbReference>
<dbReference type="GeneID" id="24806776"/>
<evidence type="ECO:0000313" key="2">
    <source>
        <dbReference type="EMBL" id="AKB75249.1"/>
    </source>
</evidence>
<evidence type="ECO:0000259" key="1">
    <source>
        <dbReference type="Pfam" id="PF12706"/>
    </source>
</evidence>
<dbReference type="PATRIC" id="fig|1434111.4.peg.2619"/>
<reference evidence="2 3" key="1">
    <citation type="submission" date="2014-07" db="EMBL/GenBank/DDBJ databases">
        <title>Methanogenic archaea and the global carbon cycle.</title>
        <authorList>
            <person name="Henriksen J.R."/>
            <person name="Luke J."/>
            <person name="Reinhart S."/>
            <person name="Benedict M.N."/>
            <person name="Youngblut N.D."/>
            <person name="Metcalf M.E."/>
            <person name="Whitaker R.J."/>
            <person name="Metcalf W.W."/>
        </authorList>
    </citation>
    <scope>NUCLEOTIDE SEQUENCE [LARGE SCALE GENOMIC DNA]</scope>
    <source>
        <strain evidence="2 3">Z-7289</strain>
    </source>
</reference>
<dbReference type="GO" id="GO:0070290">
    <property type="term" value="F:N-acylphosphatidylethanolamine-specific phospholipase D activity"/>
    <property type="evidence" value="ECO:0007669"/>
    <property type="project" value="InterPro"/>
</dbReference>
<name>A0A0E3S315_9EURY</name>
<dbReference type="Proteomes" id="UP000033072">
    <property type="component" value="Chromosome"/>
</dbReference>
<dbReference type="InterPro" id="IPR001279">
    <property type="entry name" value="Metallo-B-lactamas"/>
</dbReference>
<dbReference type="HOGENOM" id="CLU_020884_0_2_2"/>
<dbReference type="Gene3D" id="3.60.15.10">
    <property type="entry name" value="Ribonuclease Z/Hydroxyacylglutathione hydrolase-like"/>
    <property type="match status" value="1"/>
</dbReference>
<gene>
    <name evidence="2" type="ORF">MSLAZ_1988</name>
</gene>